<dbReference type="eggNOG" id="COG0745">
    <property type="taxonomic scope" value="Bacteria"/>
</dbReference>
<dbReference type="GO" id="GO:0000976">
    <property type="term" value="F:transcription cis-regulatory region binding"/>
    <property type="evidence" value="ECO:0007669"/>
    <property type="project" value="TreeGrafter"/>
</dbReference>
<dbReference type="EMBL" id="ADMG01000017">
    <property type="protein sequence ID" value="EKB31667.1"/>
    <property type="molecule type" value="Genomic_DNA"/>
</dbReference>
<keyword evidence="3 8" id="KW-0597">Phosphoprotein</keyword>
<keyword evidence="5" id="KW-0805">Transcription regulation</keyword>
<dbReference type="PATRIC" id="fig|742823.3.peg.533"/>
<reference evidence="12 13" key="1">
    <citation type="submission" date="2012-05" db="EMBL/GenBank/DDBJ databases">
        <title>The Genome Sequence of Sutterella wadsworthensis 2_1_59BFAA.</title>
        <authorList>
            <consortium name="The Broad Institute Genome Sequencing Platform"/>
            <person name="Earl A."/>
            <person name="Ward D."/>
            <person name="Feldgarden M."/>
            <person name="Gevers D."/>
            <person name="Daigneault M."/>
            <person name="Strauss J."/>
            <person name="Allen-Vercoe E."/>
            <person name="Walker B."/>
            <person name="Young S.K."/>
            <person name="Zeng Q."/>
            <person name="Gargeya S."/>
            <person name="Fitzgerald M."/>
            <person name="Haas B."/>
            <person name="Abouelleil A."/>
            <person name="Alvarado L."/>
            <person name="Arachchi H.M."/>
            <person name="Berlin A.M."/>
            <person name="Chapman S.B."/>
            <person name="Goldberg J."/>
            <person name="Griggs A."/>
            <person name="Gujja S."/>
            <person name="Hansen M."/>
            <person name="Howarth C."/>
            <person name="Imamovic A."/>
            <person name="Larimer J."/>
            <person name="McCowen C."/>
            <person name="Montmayeur A."/>
            <person name="Murphy C."/>
            <person name="Neiman D."/>
            <person name="Pearson M."/>
            <person name="Priest M."/>
            <person name="Roberts A."/>
            <person name="Saif S."/>
            <person name="Shea T."/>
            <person name="Sisk P."/>
            <person name="Sykes S."/>
            <person name="Wortman J."/>
            <person name="Nusbaum C."/>
            <person name="Birren B."/>
        </authorList>
    </citation>
    <scope>NUCLEOTIDE SEQUENCE [LARGE SCALE GENOMIC DNA]</scope>
    <source>
        <strain evidence="12 13">2_1_59BFAA</strain>
    </source>
</reference>
<dbReference type="STRING" id="742823.HMPREF9465_00535"/>
<accession>K1JVE6</accession>
<dbReference type="GO" id="GO:0032993">
    <property type="term" value="C:protein-DNA complex"/>
    <property type="evidence" value="ECO:0007669"/>
    <property type="project" value="TreeGrafter"/>
</dbReference>
<keyword evidence="13" id="KW-1185">Reference proteome</keyword>
<dbReference type="InterPro" id="IPR001867">
    <property type="entry name" value="OmpR/PhoB-type_DNA-bd"/>
</dbReference>
<dbReference type="GO" id="GO:0005829">
    <property type="term" value="C:cytosol"/>
    <property type="evidence" value="ECO:0007669"/>
    <property type="project" value="TreeGrafter"/>
</dbReference>
<sequence length="244" mass="26691">MFQVTVQAVIFGSVMFKHPRPILIVDDDVELVTLLVDYLQLEGFAPVAAHNGTEALELLSRQEFEIVVLDVMMPGMSGVEVLKRIREKSQLPVLMLTAKGDPVDRIIGLELGADDYVPKPCPPRELAARLNAILRRTANMPSAIAPVVAGPLTINPSRREATANGIVIDLTGTELTLLEVLARKVGTPVPKDEIYQKVLGRAMQRYDRAIDVHVSSIRHKLAAVLGTSVAIESIRGVGYQFVVR</sequence>
<dbReference type="AlphaFoldDB" id="K1JVE6"/>
<evidence type="ECO:0008006" key="14">
    <source>
        <dbReference type="Google" id="ProtNLM"/>
    </source>
</evidence>
<name>K1JVE6_9BURK</name>
<dbReference type="InterPro" id="IPR039420">
    <property type="entry name" value="WalR-like"/>
</dbReference>
<dbReference type="Proteomes" id="UP000005835">
    <property type="component" value="Unassembled WGS sequence"/>
</dbReference>
<feature type="modified residue" description="4-aspartylphosphate" evidence="8">
    <location>
        <position position="70"/>
    </location>
</feature>
<dbReference type="PANTHER" id="PTHR48111:SF39">
    <property type="entry name" value="TRANSCRIPTIONAL REGULATORY PROTEIN CPXR"/>
    <property type="match status" value="1"/>
</dbReference>
<dbReference type="PROSITE" id="PS51755">
    <property type="entry name" value="OMPR_PHOB"/>
    <property type="match status" value="1"/>
</dbReference>
<evidence type="ECO:0000256" key="3">
    <source>
        <dbReference type="ARBA" id="ARBA00022553"/>
    </source>
</evidence>
<dbReference type="Gene3D" id="6.10.250.690">
    <property type="match status" value="1"/>
</dbReference>
<comment type="subcellular location">
    <subcellularLocation>
        <location evidence="1">Cytoplasm</location>
    </subcellularLocation>
</comment>
<comment type="caution">
    <text evidence="12">The sequence shown here is derived from an EMBL/GenBank/DDBJ whole genome shotgun (WGS) entry which is preliminary data.</text>
</comment>
<dbReference type="PANTHER" id="PTHR48111">
    <property type="entry name" value="REGULATOR OF RPOS"/>
    <property type="match status" value="1"/>
</dbReference>
<dbReference type="CDD" id="cd17623">
    <property type="entry name" value="REC_OmpR_CpxR"/>
    <property type="match status" value="1"/>
</dbReference>
<dbReference type="Pfam" id="PF00486">
    <property type="entry name" value="Trans_reg_C"/>
    <property type="match status" value="1"/>
</dbReference>
<evidence type="ECO:0000256" key="1">
    <source>
        <dbReference type="ARBA" id="ARBA00004496"/>
    </source>
</evidence>
<dbReference type="InterPro" id="IPR036388">
    <property type="entry name" value="WH-like_DNA-bd_sf"/>
</dbReference>
<feature type="domain" description="OmpR/PhoB-type" evidence="11">
    <location>
        <begin position="143"/>
        <end position="243"/>
    </location>
</feature>
<dbReference type="InterPro" id="IPR011006">
    <property type="entry name" value="CheY-like_superfamily"/>
</dbReference>
<dbReference type="HOGENOM" id="CLU_000445_30_4_4"/>
<evidence type="ECO:0000256" key="5">
    <source>
        <dbReference type="ARBA" id="ARBA00023015"/>
    </source>
</evidence>
<evidence type="ECO:0000256" key="8">
    <source>
        <dbReference type="PROSITE-ProRule" id="PRU00169"/>
    </source>
</evidence>
<proteinExistence type="predicted"/>
<dbReference type="SUPFAM" id="SSF46894">
    <property type="entry name" value="C-terminal effector domain of the bipartite response regulators"/>
    <property type="match status" value="1"/>
</dbReference>
<evidence type="ECO:0000256" key="7">
    <source>
        <dbReference type="ARBA" id="ARBA00023163"/>
    </source>
</evidence>
<organism evidence="12 13">
    <name type="scientific">Sutterella wadsworthensis 2_1_59BFAA</name>
    <dbReference type="NCBI Taxonomy" id="742823"/>
    <lineage>
        <taxon>Bacteria</taxon>
        <taxon>Pseudomonadati</taxon>
        <taxon>Pseudomonadota</taxon>
        <taxon>Betaproteobacteria</taxon>
        <taxon>Burkholderiales</taxon>
        <taxon>Sutterellaceae</taxon>
        <taxon>Sutterella</taxon>
    </lineage>
</organism>
<dbReference type="FunFam" id="3.40.50.2300:FF:000001">
    <property type="entry name" value="DNA-binding response regulator PhoB"/>
    <property type="match status" value="1"/>
</dbReference>
<keyword evidence="2" id="KW-0963">Cytoplasm</keyword>
<evidence type="ECO:0000259" key="11">
    <source>
        <dbReference type="PROSITE" id="PS51755"/>
    </source>
</evidence>
<dbReference type="GO" id="GO:0006355">
    <property type="term" value="P:regulation of DNA-templated transcription"/>
    <property type="evidence" value="ECO:0007669"/>
    <property type="project" value="InterPro"/>
</dbReference>
<evidence type="ECO:0000256" key="4">
    <source>
        <dbReference type="ARBA" id="ARBA00023012"/>
    </source>
</evidence>
<dbReference type="Gene3D" id="1.10.10.10">
    <property type="entry name" value="Winged helix-like DNA-binding domain superfamily/Winged helix DNA-binding domain"/>
    <property type="match status" value="1"/>
</dbReference>
<dbReference type="CDD" id="cd00383">
    <property type="entry name" value="trans_reg_C"/>
    <property type="match status" value="1"/>
</dbReference>
<dbReference type="SUPFAM" id="SSF52172">
    <property type="entry name" value="CheY-like"/>
    <property type="match status" value="1"/>
</dbReference>
<keyword evidence="6 9" id="KW-0238">DNA-binding</keyword>
<dbReference type="SMART" id="SM00862">
    <property type="entry name" value="Trans_reg_C"/>
    <property type="match status" value="1"/>
</dbReference>
<dbReference type="SMART" id="SM00448">
    <property type="entry name" value="REC"/>
    <property type="match status" value="1"/>
</dbReference>
<gene>
    <name evidence="12" type="ORF">HMPREF9465_00535</name>
</gene>
<feature type="DNA-binding region" description="OmpR/PhoB-type" evidence="9">
    <location>
        <begin position="143"/>
        <end position="243"/>
    </location>
</feature>
<dbReference type="GO" id="GO:0000156">
    <property type="term" value="F:phosphorelay response regulator activity"/>
    <property type="evidence" value="ECO:0007669"/>
    <property type="project" value="TreeGrafter"/>
</dbReference>
<dbReference type="InterPro" id="IPR016032">
    <property type="entry name" value="Sig_transdc_resp-reg_C-effctor"/>
</dbReference>
<dbReference type="PROSITE" id="PS50110">
    <property type="entry name" value="RESPONSE_REGULATORY"/>
    <property type="match status" value="1"/>
</dbReference>
<evidence type="ECO:0000259" key="10">
    <source>
        <dbReference type="PROSITE" id="PS50110"/>
    </source>
</evidence>
<feature type="domain" description="Response regulatory" evidence="10">
    <location>
        <begin position="21"/>
        <end position="134"/>
    </location>
</feature>
<dbReference type="InterPro" id="IPR001789">
    <property type="entry name" value="Sig_transdc_resp-reg_receiver"/>
</dbReference>
<dbReference type="Gene3D" id="3.40.50.2300">
    <property type="match status" value="1"/>
</dbReference>
<keyword evidence="7" id="KW-0804">Transcription</keyword>
<evidence type="ECO:0000256" key="9">
    <source>
        <dbReference type="PROSITE-ProRule" id="PRU01091"/>
    </source>
</evidence>
<evidence type="ECO:0000256" key="6">
    <source>
        <dbReference type="ARBA" id="ARBA00023125"/>
    </source>
</evidence>
<keyword evidence="4" id="KW-0902">Two-component regulatory system</keyword>
<evidence type="ECO:0000256" key="2">
    <source>
        <dbReference type="ARBA" id="ARBA00022490"/>
    </source>
</evidence>
<evidence type="ECO:0000313" key="13">
    <source>
        <dbReference type="Proteomes" id="UP000005835"/>
    </source>
</evidence>
<evidence type="ECO:0000313" key="12">
    <source>
        <dbReference type="EMBL" id="EKB31667.1"/>
    </source>
</evidence>
<dbReference type="InterPro" id="IPR058124">
    <property type="entry name" value="CpxR-like_REC"/>
</dbReference>
<dbReference type="Pfam" id="PF00072">
    <property type="entry name" value="Response_reg"/>
    <property type="match status" value="1"/>
</dbReference>
<protein>
    <recommendedName>
        <fullName evidence="14">Transcriptional regulatory protein CpxR</fullName>
    </recommendedName>
</protein>